<comment type="caution">
    <text evidence="1">The sequence shown here is derived from an EMBL/GenBank/DDBJ whole genome shotgun (WGS) entry which is preliminary data.</text>
</comment>
<organism evidence="1 2">
    <name type="scientific">Sphingomonas japonica</name>
    <dbReference type="NCBI Taxonomy" id="511662"/>
    <lineage>
        <taxon>Bacteria</taxon>
        <taxon>Pseudomonadati</taxon>
        <taxon>Pseudomonadota</taxon>
        <taxon>Alphaproteobacteria</taxon>
        <taxon>Sphingomonadales</taxon>
        <taxon>Sphingomonadaceae</taxon>
        <taxon>Sphingomonas</taxon>
    </lineage>
</organism>
<dbReference type="Proteomes" id="UP000788153">
    <property type="component" value="Unassembled WGS sequence"/>
</dbReference>
<keyword evidence="2" id="KW-1185">Reference proteome</keyword>
<reference evidence="1 2" key="1">
    <citation type="submission" date="2020-03" db="EMBL/GenBank/DDBJ databases">
        <title>Genomic Encyclopedia of Type Strains, Phase IV (KMG-IV): sequencing the most valuable type-strain genomes for metagenomic binning, comparative biology and taxonomic classification.</title>
        <authorList>
            <person name="Goeker M."/>
        </authorList>
    </citation>
    <scope>NUCLEOTIDE SEQUENCE [LARGE SCALE GENOMIC DNA]</scope>
    <source>
        <strain evidence="1 2">DSM 22753</strain>
    </source>
</reference>
<evidence type="ECO:0000313" key="1">
    <source>
        <dbReference type="EMBL" id="NIJ23355.1"/>
    </source>
</evidence>
<gene>
    <name evidence="1" type="ORF">FHT01_000897</name>
</gene>
<name>A0ABX0TYG6_9SPHN</name>
<accession>A0ABX0TYG6</accession>
<dbReference type="RefSeq" id="WP_140230785.1">
    <property type="nucleotide sequence ID" value="NZ_BAAAEV010000001.1"/>
</dbReference>
<sequence length="309" mass="32896">MADGTSPAVRSAILAARPASVAFAKAWREHSVRAAIDASFADCTSAAQVADVAEQWFTDDAWVAELLAPLVAEVRAWPLLDVPLKVSRDGSRTGAVLFENAVVSISASVIDACALAAAAQRASVVASGRMTVTRYIRAHGAKLRRWTVEGDGMRVVEQPSCLLADGAILRCDGRVTAQAIEAPRHDVVQLVAHVRIDAAATMREYTVADGCLLRQATLDDGAARTAMLLTLLRHCGRRDAAAQFDAATRDTASPFRWDAMREWIALDAASALPRLEEMALGDSDAQVHAAASATLALVTRKMREAACHA</sequence>
<proteinExistence type="predicted"/>
<evidence type="ECO:0000313" key="2">
    <source>
        <dbReference type="Proteomes" id="UP000788153"/>
    </source>
</evidence>
<protein>
    <submittedName>
        <fullName evidence="1">Uncharacterized protein</fullName>
    </submittedName>
</protein>
<dbReference type="EMBL" id="JAASQP010000001">
    <property type="protein sequence ID" value="NIJ23355.1"/>
    <property type="molecule type" value="Genomic_DNA"/>
</dbReference>